<reference evidence="2" key="1">
    <citation type="submission" date="2022-11" db="UniProtKB">
        <authorList>
            <consortium name="WormBaseParasite"/>
        </authorList>
    </citation>
    <scope>IDENTIFICATION</scope>
</reference>
<accession>A0AC35F0Y8</accession>
<organism evidence="1 2">
    <name type="scientific">Panagrolaimus sp. PS1159</name>
    <dbReference type="NCBI Taxonomy" id="55785"/>
    <lineage>
        <taxon>Eukaryota</taxon>
        <taxon>Metazoa</taxon>
        <taxon>Ecdysozoa</taxon>
        <taxon>Nematoda</taxon>
        <taxon>Chromadorea</taxon>
        <taxon>Rhabditida</taxon>
        <taxon>Tylenchina</taxon>
        <taxon>Panagrolaimomorpha</taxon>
        <taxon>Panagrolaimoidea</taxon>
        <taxon>Panagrolaimidae</taxon>
        <taxon>Panagrolaimus</taxon>
    </lineage>
</organism>
<evidence type="ECO:0000313" key="1">
    <source>
        <dbReference type="Proteomes" id="UP000887580"/>
    </source>
</evidence>
<name>A0AC35F0Y8_9BILA</name>
<evidence type="ECO:0000313" key="2">
    <source>
        <dbReference type="WBParaSite" id="PS1159_v2.g12733.t1"/>
    </source>
</evidence>
<proteinExistence type="predicted"/>
<sequence length="264" mass="30812">MTKVYSMGKSSSTAAFIPFPDEHFWNQKSWVEKFALRWLKFAIFALIVTMIFLVITQQMLNRELARENERLRSHSSGIDNELLSHPYFEKYGNEFEEFKKKFDKSYETKHEEHRRKLIFLNRMQQIDELNQDEANLLGNEYAANQFTDMTDEEIKKLLMPLDYYSNLRKHATFLRPIDNDMTETAVNHPPRFDWREKGVVTAVKTQDYQGVHCGSCWAFATAATVESAYAVAHGQLRNLSEQQLLDCNLENNACNGGDVDKAFR</sequence>
<protein>
    <submittedName>
        <fullName evidence="2">Cathepsin propeptide inhibitor domain-containing protein</fullName>
    </submittedName>
</protein>
<dbReference type="Proteomes" id="UP000887580">
    <property type="component" value="Unplaced"/>
</dbReference>
<dbReference type="WBParaSite" id="PS1159_v2.g12733.t1">
    <property type="protein sequence ID" value="PS1159_v2.g12733.t1"/>
    <property type="gene ID" value="PS1159_v2.g12733"/>
</dbReference>